<comment type="cofactor">
    <cofactor evidence="2">
        <name>Mn(2+)</name>
        <dbReference type="ChEBI" id="CHEBI:29035"/>
    </cofactor>
    <text evidence="2">The Mn(2+) ion enhances activity.</text>
</comment>
<accession>A0A4R2KM01</accession>
<feature type="binding site" evidence="2">
    <location>
        <position position="101"/>
    </location>
    <ligand>
        <name>Mn(2+)</name>
        <dbReference type="ChEBI" id="CHEBI:29035"/>
        <label>2</label>
    </ligand>
</feature>
<dbReference type="NCBIfam" id="TIGR01891">
    <property type="entry name" value="amidohydrolases"/>
    <property type="match status" value="1"/>
</dbReference>
<dbReference type="InterPro" id="IPR011650">
    <property type="entry name" value="Peptidase_M20_dimer"/>
</dbReference>
<dbReference type="Gene3D" id="3.40.630.10">
    <property type="entry name" value="Zn peptidases"/>
    <property type="match status" value="1"/>
</dbReference>
<dbReference type="SUPFAM" id="SSF53187">
    <property type="entry name" value="Zn-dependent exopeptidases"/>
    <property type="match status" value="1"/>
</dbReference>
<feature type="binding site" evidence="2">
    <location>
        <position position="103"/>
    </location>
    <ligand>
        <name>Mn(2+)</name>
        <dbReference type="ChEBI" id="CHEBI:29035"/>
        <label>2</label>
    </ligand>
</feature>
<dbReference type="PANTHER" id="PTHR11014:SF63">
    <property type="entry name" value="METALLOPEPTIDASE, PUTATIVE (AFU_ORTHOLOGUE AFUA_6G09600)-RELATED"/>
    <property type="match status" value="1"/>
</dbReference>
<dbReference type="GO" id="GO:0050118">
    <property type="term" value="F:N-acetyldiaminopimelate deacetylase activity"/>
    <property type="evidence" value="ECO:0007669"/>
    <property type="project" value="UniProtKB-ARBA"/>
</dbReference>
<feature type="binding site" evidence="2">
    <location>
        <position position="137"/>
    </location>
    <ligand>
        <name>Mn(2+)</name>
        <dbReference type="ChEBI" id="CHEBI:29035"/>
        <label>2</label>
    </ligand>
</feature>
<dbReference type="Pfam" id="PF07687">
    <property type="entry name" value="M20_dimer"/>
    <property type="match status" value="1"/>
</dbReference>
<proteinExistence type="predicted"/>
<dbReference type="CDD" id="cd03886">
    <property type="entry name" value="M20_Acy1"/>
    <property type="match status" value="1"/>
</dbReference>
<protein>
    <submittedName>
        <fullName evidence="4">Amidohydrolase</fullName>
    </submittedName>
</protein>
<gene>
    <name evidence="4" type="ORF">EV214_12346</name>
</gene>
<dbReference type="Pfam" id="PF01546">
    <property type="entry name" value="Peptidase_M20"/>
    <property type="match status" value="1"/>
</dbReference>
<feature type="domain" description="Peptidase M20 dimerisation" evidence="3">
    <location>
        <begin position="189"/>
        <end position="281"/>
    </location>
</feature>
<dbReference type="InterPro" id="IPR017439">
    <property type="entry name" value="Amidohydrolase"/>
</dbReference>
<reference evidence="4 5" key="1">
    <citation type="submission" date="2019-03" db="EMBL/GenBank/DDBJ databases">
        <title>Genomic Encyclopedia of Type Strains, Phase IV (KMG-IV): sequencing the most valuable type-strain genomes for metagenomic binning, comparative biology and taxonomic classification.</title>
        <authorList>
            <person name="Goeker M."/>
        </authorList>
    </citation>
    <scope>NUCLEOTIDE SEQUENCE [LARGE SCALE GENOMIC DNA]</scope>
    <source>
        <strain evidence="4 5">DSM 102940</strain>
    </source>
</reference>
<evidence type="ECO:0000313" key="4">
    <source>
        <dbReference type="EMBL" id="TCO71058.1"/>
    </source>
</evidence>
<dbReference type="GO" id="GO:0046872">
    <property type="term" value="F:metal ion binding"/>
    <property type="evidence" value="ECO:0007669"/>
    <property type="project" value="UniProtKB-KW"/>
</dbReference>
<dbReference type="RefSeq" id="WP_132246825.1">
    <property type="nucleotide sequence ID" value="NZ_SLWV01000023.1"/>
</dbReference>
<dbReference type="PIRSF" id="PIRSF005962">
    <property type="entry name" value="Pept_M20D_amidohydro"/>
    <property type="match status" value="1"/>
</dbReference>
<comment type="caution">
    <text evidence="4">The sequence shown here is derived from an EMBL/GenBank/DDBJ whole genome shotgun (WGS) entry which is preliminary data.</text>
</comment>
<evidence type="ECO:0000256" key="2">
    <source>
        <dbReference type="PIRSR" id="PIRSR005962-1"/>
    </source>
</evidence>
<name>A0A4R2KM01_9FIRM</name>
<evidence type="ECO:0000313" key="5">
    <source>
        <dbReference type="Proteomes" id="UP000294919"/>
    </source>
</evidence>
<dbReference type="AlphaFoldDB" id="A0A4R2KM01"/>
<dbReference type="OrthoDB" id="9776731at2"/>
<dbReference type="InterPro" id="IPR036264">
    <property type="entry name" value="Bact_exopeptidase_dim_dom"/>
</dbReference>
<dbReference type="PANTHER" id="PTHR11014">
    <property type="entry name" value="PEPTIDASE M20 FAMILY MEMBER"/>
    <property type="match status" value="1"/>
</dbReference>
<dbReference type="GO" id="GO:0019877">
    <property type="term" value="P:diaminopimelate biosynthetic process"/>
    <property type="evidence" value="ECO:0007669"/>
    <property type="project" value="UniProtKB-ARBA"/>
</dbReference>
<dbReference type="Proteomes" id="UP000294919">
    <property type="component" value="Unassembled WGS sequence"/>
</dbReference>
<evidence type="ECO:0000259" key="3">
    <source>
        <dbReference type="Pfam" id="PF07687"/>
    </source>
</evidence>
<keyword evidence="1 4" id="KW-0378">Hydrolase</keyword>
<dbReference type="SUPFAM" id="SSF55031">
    <property type="entry name" value="Bacterial exopeptidase dimerisation domain"/>
    <property type="match status" value="1"/>
</dbReference>
<dbReference type="FunFam" id="3.30.70.360:FF:000001">
    <property type="entry name" value="N-acetyldiaminopimelate deacetylase"/>
    <property type="match status" value="1"/>
</dbReference>
<feature type="binding site" evidence="2">
    <location>
        <position position="363"/>
    </location>
    <ligand>
        <name>Mn(2+)</name>
        <dbReference type="ChEBI" id="CHEBI:29035"/>
        <label>2</label>
    </ligand>
</feature>
<evidence type="ECO:0000256" key="1">
    <source>
        <dbReference type="ARBA" id="ARBA00022801"/>
    </source>
</evidence>
<feature type="binding site" evidence="2">
    <location>
        <position position="163"/>
    </location>
    <ligand>
        <name>Mn(2+)</name>
        <dbReference type="ChEBI" id="CHEBI:29035"/>
        <label>2</label>
    </ligand>
</feature>
<keyword evidence="5" id="KW-1185">Reference proteome</keyword>
<keyword evidence="2" id="KW-0479">Metal-binding</keyword>
<dbReference type="EMBL" id="SLWV01000023">
    <property type="protein sequence ID" value="TCO71058.1"/>
    <property type="molecule type" value="Genomic_DNA"/>
</dbReference>
<dbReference type="InterPro" id="IPR002933">
    <property type="entry name" value="Peptidase_M20"/>
</dbReference>
<organism evidence="4 5">
    <name type="scientific">Marinisporobacter balticus</name>
    <dbReference type="NCBI Taxonomy" id="2018667"/>
    <lineage>
        <taxon>Bacteria</taxon>
        <taxon>Bacillati</taxon>
        <taxon>Bacillota</taxon>
        <taxon>Clostridia</taxon>
        <taxon>Peptostreptococcales</taxon>
        <taxon>Thermotaleaceae</taxon>
        <taxon>Marinisporobacter</taxon>
    </lineage>
</organism>
<keyword evidence="2" id="KW-0464">Manganese</keyword>
<dbReference type="Gene3D" id="3.30.70.360">
    <property type="match status" value="1"/>
</dbReference>
<sequence>MDIQKRVNELFQALVEIRRDFHMYPELSENEHRTCDRICEYLDQWGIEYEKGIAQTGIVAIVKGKKDGKTVGARADIDALPIIEQNDLPFQSVYKGVMHACGHDVHTTIHLGVAKLFKEMENDLEGNVKIFFQPAEETIGGADRMIKEGCLQNPHVDYVTSLHLMPYIDVGYVELKYGKVNAATNEFCIKVSGKSSHGAYPEQSIDAIVTAGYIITALQTFVSRSISPLSSAVVTLGQIHGGIKNNIIPAEVIMSGTLRTLDPDTRIYAKEKIRQIVENTAMAHGASAVIEFEEGYPALINDDEVVGILKDTAQNLLGSDNVLFKEFPSMGADDFSFFCKATKAAYYNLGCGNHKRGWTAPIHSECFMVDEECIKIGVILQTQTLIQLLKK</sequence>